<dbReference type="AlphaFoldDB" id="A0AAE1AIS5"/>
<protein>
    <submittedName>
        <fullName evidence="2">Uncharacterized protein</fullName>
    </submittedName>
</protein>
<feature type="compositionally biased region" description="Acidic residues" evidence="1">
    <location>
        <begin position="215"/>
        <end position="230"/>
    </location>
</feature>
<feature type="region of interest" description="Disordered" evidence="1">
    <location>
        <begin position="1"/>
        <end position="50"/>
    </location>
</feature>
<proteinExistence type="predicted"/>
<evidence type="ECO:0000313" key="2">
    <source>
        <dbReference type="EMBL" id="KAK3788452.1"/>
    </source>
</evidence>
<keyword evidence="3" id="KW-1185">Reference proteome</keyword>
<comment type="caution">
    <text evidence="2">The sequence shown here is derived from an EMBL/GenBank/DDBJ whole genome shotgun (WGS) entry which is preliminary data.</text>
</comment>
<reference evidence="2" key="1">
    <citation type="journal article" date="2023" name="G3 (Bethesda)">
        <title>A reference genome for the long-term kleptoplast-retaining sea slug Elysia crispata morphotype clarki.</title>
        <authorList>
            <person name="Eastman K.E."/>
            <person name="Pendleton A.L."/>
            <person name="Shaikh M.A."/>
            <person name="Suttiyut T."/>
            <person name="Ogas R."/>
            <person name="Tomko P."/>
            <person name="Gavelis G."/>
            <person name="Widhalm J.R."/>
            <person name="Wisecaver J.H."/>
        </authorList>
    </citation>
    <scope>NUCLEOTIDE SEQUENCE</scope>
    <source>
        <strain evidence="2">ECLA1</strain>
    </source>
</reference>
<evidence type="ECO:0000256" key="1">
    <source>
        <dbReference type="SAM" id="MobiDB-lite"/>
    </source>
</evidence>
<dbReference type="Proteomes" id="UP001283361">
    <property type="component" value="Unassembled WGS sequence"/>
</dbReference>
<feature type="compositionally biased region" description="Low complexity" evidence="1">
    <location>
        <begin position="1021"/>
        <end position="1035"/>
    </location>
</feature>
<feature type="compositionally biased region" description="Low complexity" evidence="1">
    <location>
        <begin position="735"/>
        <end position="757"/>
    </location>
</feature>
<feature type="compositionally biased region" description="Acidic residues" evidence="1">
    <location>
        <begin position="242"/>
        <end position="257"/>
    </location>
</feature>
<feature type="compositionally biased region" description="Basic and acidic residues" evidence="1">
    <location>
        <begin position="278"/>
        <end position="287"/>
    </location>
</feature>
<accession>A0AAE1AIS5</accession>
<feature type="compositionally biased region" description="Acidic residues" evidence="1">
    <location>
        <begin position="267"/>
        <end position="277"/>
    </location>
</feature>
<gene>
    <name evidence="2" type="ORF">RRG08_004747</name>
</gene>
<dbReference type="EMBL" id="JAWDGP010001758">
    <property type="protein sequence ID" value="KAK3788452.1"/>
    <property type="molecule type" value="Genomic_DNA"/>
</dbReference>
<organism evidence="2 3">
    <name type="scientific">Elysia crispata</name>
    <name type="common">lettuce slug</name>
    <dbReference type="NCBI Taxonomy" id="231223"/>
    <lineage>
        <taxon>Eukaryota</taxon>
        <taxon>Metazoa</taxon>
        <taxon>Spiralia</taxon>
        <taxon>Lophotrochozoa</taxon>
        <taxon>Mollusca</taxon>
        <taxon>Gastropoda</taxon>
        <taxon>Heterobranchia</taxon>
        <taxon>Euthyneura</taxon>
        <taxon>Panpulmonata</taxon>
        <taxon>Sacoglossa</taxon>
        <taxon>Placobranchoidea</taxon>
        <taxon>Plakobranchidae</taxon>
        <taxon>Elysia</taxon>
    </lineage>
</organism>
<sequence>MERGNRNNLGILAEEEDEENIGRSDDGRSEEDSESDRDDDADEGVRRGEPNKFDGLCDGVLSAMAIVHDALQDLLEMKDEMLKHSLPPTVLIQLAMVSGRVFRSISDLGMPVSELVRMVRVYSTPWEEKSAALKKLHEDYESKQRQLNIAIKRLQLVDAHSKRVAREKRIMNWEKLFSKMTSAKGHGRRWKFLIETIKQKAKLGLEHVQAYTQGLEDDSESEEEEEEAAQADEAPATLAAGEGEEENSDPQESEGVQETEGSKAEEGETNDEDDDGDGEGRGEEGTESRASGETGDSASDDTPIVTVHIGAGDTVDNDAASRSGSPKKVRFEESFARPMTIRPPTKDAICSTEEPDYDRSLFIRVFCPEGMEQTELKCSLSYSGNMFKTPILDAPLEESPEPTDVLDNPEERTSRRPQAARKGDERSLPDASQSEPESTSNKKKRFYEFEIKLPDELREGILHFGEKLAPEPENIRIAVHQGQFEEIIAMATIDFQDIKALSLETVILPPPHGDDDVAAVKSQANSLSAASSLDEGERDDVESLSDSVDIPVMMDDGGPDNLLASSTPRVGGAGGRGAGGGDGGGDLVKTTEPLPFPIYSLQAAGKSDAVHMPCGTVPLLFYWGKRERPLRYNRQCGTLGVYDLVYDMTGFDMTTTTKEELHKEMQDEALSAVAFTPDTNEETVPKGDYDKMIERHQEEMVFLQEEYENRLQELMNNLQNVQSENAMLSQAGPPRTGSRQQLQRSSSVASRVSSTQGAVTPVTSKRSEHSDPTLPTGSVGEFQSRAGLSTQGSGGGPMLGSQQSMRPISRGRTMPDMVDNMGGMAGETTFLSQGGFSNARPRPLPPKSQKPIKNFRIGRPLPRWGENLPQDFFERLRLYEEDTRQHKQDLSERTLNDIKDNLEKKLAGQHKLSQREEQLWDALKDVSLPALFMPFKSGNIFNPRAHQYFHPTGATEVRLTQPPSVFQLPPLPNSKVGVVNLFELSKNFHSRGPAWLVERYIQQQQPLASEAQGYHGFQGYPQTPAPTSAQPQVTTGTSGQNTTESIAENNDMDFPYSPGTPQREREVES</sequence>
<feature type="region of interest" description="Disordered" evidence="1">
    <location>
        <begin position="213"/>
        <end position="304"/>
    </location>
</feature>
<name>A0AAE1AIS5_9GAST</name>
<feature type="region of interest" description="Disordered" evidence="1">
    <location>
        <begin position="393"/>
        <end position="443"/>
    </location>
</feature>
<feature type="compositionally biased region" description="Acidic residues" evidence="1">
    <location>
        <begin position="28"/>
        <end position="42"/>
    </location>
</feature>
<feature type="compositionally biased region" description="Polar residues" evidence="1">
    <location>
        <begin position="1036"/>
        <end position="1048"/>
    </location>
</feature>
<feature type="region of interest" description="Disordered" evidence="1">
    <location>
        <begin position="727"/>
        <end position="808"/>
    </location>
</feature>
<feature type="compositionally biased region" description="Polar residues" evidence="1">
    <location>
        <begin position="430"/>
        <end position="439"/>
    </location>
</feature>
<feature type="region of interest" description="Disordered" evidence="1">
    <location>
        <begin position="835"/>
        <end position="858"/>
    </location>
</feature>
<feature type="region of interest" description="Disordered" evidence="1">
    <location>
        <begin position="1014"/>
        <end position="1069"/>
    </location>
</feature>
<evidence type="ECO:0000313" key="3">
    <source>
        <dbReference type="Proteomes" id="UP001283361"/>
    </source>
</evidence>